<evidence type="ECO:0000259" key="7">
    <source>
        <dbReference type="Pfam" id="PF01435"/>
    </source>
</evidence>
<dbReference type="HOGENOM" id="CLU_029002_1_0_1"/>
<organism evidence="8 9">
    <name type="scientific">Phanerochaete carnosa (strain HHB-10118-sp)</name>
    <name type="common">White-rot fungus</name>
    <name type="synonym">Peniophora carnosa</name>
    <dbReference type="NCBI Taxonomy" id="650164"/>
    <lineage>
        <taxon>Eukaryota</taxon>
        <taxon>Fungi</taxon>
        <taxon>Dikarya</taxon>
        <taxon>Basidiomycota</taxon>
        <taxon>Agaricomycotina</taxon>
        <taxon>Agaricomycetes</taxon>
        <taxon>Polyporales</taxon>
        <taxon>Phanerochaetaceae</taxon>
        <taxon>Phanerochaete</taxon>
    </lineage>
</organism>
<dbReference type="GeneID" id="18909831"/>
<evidence type="ECO:0000256" key="2">
    <source>
        <dbReference type="ARBA" id="ARBA00022723"/>
    </source>
</evidence>
<dbReference type="KEGG" id="pco:PHACADRAFT_178009"/>
<keyword evidence="1 6" id="KW-0645">Protease</keyword>
<evidence type="ECO:0000313" key="9">
    <source>
        <dbReference type="Proteomes" id="UP000008370"/>
    </source>
</evidence>
<proteinExistence type="inferred from homology"/>
<sequence>MLATHLGRSVRSSIRLANLTKGALPRQFSNTIPKRVRYVRFEEAPGPNYKPQKPWWDMSGWSTRHRVVAAVISGGGVYYVAHLEQVPETGRWRFMDVGPKMEARLTAESRRQLKEELGAKTLPPDHPLTRHVHRIVTRILEANHLGHLKSSTPSTAPWSAGTHDDAYLTPEAQLPAGSGDKEWELMVIKDDKVVNAMASFGTVIVFTGILPLAKDEEGLAAVLGHEIAHAVARHSLERYSSSKILPLFSTLLVTATGLDFGFSSMLSTLLLELPNSRKQELEADEIGLKLAAKACYNPSAAPEVFQRLDRLDKQNRGLNISFLYTHPTFETRIERLNELLGDAYSIRAANPECVNTQEQFAGFRDAMGLVKGPSQTVWGWA</sequence>
<dbReference type="PANTHER" id="PTHR22726:SF1">
    <property type="entry name" value="METALLOENDOPEPTIDASE OMA1, MITOCHONDRIAL"/>
    <property type="match status" value="1"/>
</dbReference>
<evidence type="ECO:0000256" key="4">
    <source>
        <dbReference type="ARBA" id="ARBA00022833"/>
    </source>
</evidence>
<keyword evidence="4 6" id="KW-0862">Zinc</keyword>
<keyword evidence="2" id="KW-0479">Metal-binding</keyword>
<comment type="cofactor">
    <cofactor evidence="6">
        <name>Zn(2+)</name>
        <dbReference type="ChEBI" id="CHEBI:29105"/>
    </cofactor>
    <text evidence="6">Binds 1 zinc ion per subunit.</text>
</comment>
<dbReference type="CDD" id="cd07331">
    <property type="entry name" value="M48C_Oma1_like"/>
    <property type="match status" value="1"/>
</dbReference>
<keyword evidence="3 6" id="KW-0378">Hydrolase</keyword>
<reference evidence="8 9" key="1">
    <citation type="journal article" date="2012" name="BMC Genomics">
        <title>Comparative genomics of the white-rot fungi, Phanerochaete carnosa and P. chrysosporium, to elucidate the genetic basis of the distinct wood types they colonize.</title>
        <authorList>
            <person name="Suzuki H."/>
            <person name="MacDonald J."/>
            <person name="Syed K."/>
            <person name="Salamov A."/>
            <person name="Hori C."/>
            <person name="Aerts A."/>
            <person name="Henrissat B."/>
            <person name="Wiebenga A."/>
            <person name="vanKuyk P.A."/>
            <person name="Barry K."/>
            <person name="Lindquist E."/>
            <person name="LaButti K."/>
            <person name="Lapidus A."/>
            <person name="Lucas S."/>
            <person name="Coutinho P."/>
            <person name="Gong Y."/>
            <person name="Samejima M."/>
            <person name="Mahadevan R."/>
            <person name="Abou-Zaid M."/>
            <person name="de Vries R.P."/>
            <person name="Igarashi K."/>
            <person name="Yadav J.S."/>
            <person name="Grigoriev I.V."/>
            <person name="Master E.R."/>
        </authorList>
    </citation>
    <scope>NUCLEOTIDE SEQUENCE [LARGE SCALE GENOMIC DNA]</scope>
    <source>
        <strain evidence="8 9">HHB-10118-sp</strain>
    </source>
</reference>
<dbReference type="OrthoDB" id="7464992at2759"/>
<name>K5VX60_PHACS</name>
<dbReference type="Pfam" id="PF01435">
    <property type="entry name" value="Peptidase_M48"/>
    <property type="match status" value="1"/>
</dbReference>
<dbReference type="GO" id="GO:0034982">
    <property type="term" value="P:mitochondrial protein processing"/>
    <property type="evidence" value="ECO:0007669"/>
    <property type="project" value="TreeGrafter"/>
</dbReference>
<dbReference type="GO" id="GO:0046872">
    <property type="term" value="F:metal ion binding"/>
    <property type="evidence" value="ECO:0007669"/>
    <property type="project" value="UniProtKB-KW"/>
</dbReference>
<dbReference type="AlphaFoldDB" id="K5VX60"/>
<dbReference type="STRING" id="650164.K5VX60"/>
<accession>K5VX60</accession>
<dbReference type="GO" id="GO:0004222">
    <property type="term" value="F:metalloendopeptidase activity"/>
    <property type="evidence" value="ECO:0007669"/>
    <property type="project" value="InterPro"/>
</dbReference>
<dbReference type="GO" id="GO:0006515">
    <property type="term" value="P:protein quality control for misfolded or incompletely synthesized proteins"/>
    <property type="evidence" value="ECO:0007669"/>
    <property type="project" value="TreeGrafter"/>
</dbReference>
<protein>
    <recommendedName>
        <fullName evidence="7">Peptidase M48 domain-containing protein</fullName>
    </recommendedName>
</protein>
<dbReference type="FunCoup" id="K5VX60">
    <property type="interactions" value="111"/>
</dbReference>
<keyword evidence="5 6" id="KW-0482">Metalloprotease</keyword>
<dbReference type="InterPro" id="IPR001915">
    <property type="entry name" value="Peptidase_M48"/>
</dbReference>
<dbReference type="GO" id="GO:0005743">
    <property type="term" value="C:mitochondrial inner membrane"/>
    <property type="evidence" value="ECO:0007669"/>
    <property type="project" value="TreeGrafter"/>
</dbReference>
<comment type="similarity">
    <text evidence="6">Belongs to the peptidase M48 family.</text>
</comment>
<evidence type="ECO:0000256" key="1">
    <source>
        <dbReference type="ARBA" id="ARBA00022670"/>
    </source>
</evidence>
<dbReference type="RefSeq" id="XP_007400512.1">
    <property type="nucleotide sequence ID" value="XM_007400450.1"/>
</dbReference>
<dbReference type="Proteomes" id="UP000008370">
    <property type="component" value="Unassembled WGS sequence"/>
</dbReference>
<dbReference type="InParanoid" id="K5VX60"/>
<dbReference type="Gene3D" id="3.30.2010.10">
    <property type="entry name" value="Metalloproteases ('zincins'), catalytic domain"/>
    <property type="match status" value="1"/>
</dbReference>
<gene>
    <name evidence="8" type="ORF">PHACADRAFT_178009</name>
</gene>
<evidence type="ECO:0000256" key="3">
    <source>
        <dbReference type="ARBA" id="ARBA00022801"/>
    </source>
</evidence>
<dbReference type="PANTHER" id="PTHR22726">
    <property type="entry name" value="METALLOENDOPEPTIDASE OMA1"/>
    <property type="match status" value="1"/>
</dbReference>
<evidence type="ECO:0000313" key="8">
    <source>
        <dbReference type="EMBL" id="EKM51370.1"/>
    </source>
</evidence>
<evidence type="ECO:0000256" key="6">
    <source>
        <dbReference type="RuleBase" id="RU003983"/>
    </source>
</evidence>
<dbReference type="InterPro" id="IPR051156">
    <property type="entry name" value="Mito/Outer_Membr_Metalloprot"/>
</dbReference>
<dbReference type="EMBL" id="JH930477">
    <property type="protein sequence ID" value="EKM51370.1"/>
    <property type="molecule type" value="Genomic_DNA"/>
</dbReference>
<evidence type="ECO:0000256" key="5">
    <source>
        <dbReference type="ARBA" id="ARBA00023049"/>
    </source>
</evidence>
<keyword evidence="9" id="KW-1185">Reference proteome</keyword>
<feature type="domain" description="Peptidase M48" evidence="7">
    <location>
        <begin position="176"/>
        <end position="338"/>
    </location>
</feature>